<evidence type="ECO:0000313" key="14">
    <source>
        <dbReference type="EMBL" id="KAJ6444086.1"/>
    </source>
</evidence>
<evidence type="ECO:0000256" key="3">
    <source>
        <dbReference type="ARBA" id="ARBA00022449"/>
    </source>
</evidence>
<feature type="domain" description="Cation/H+ exchanger transmembrane" evidence="12">
    <location>
        <begin position="114"/>
        <end position="405"/>
    </location>
</feature>
<feature type="compositionally biased region" description="Acidic residues" evidence="10">
    <location>
        <begin position="697"/>
        <end position="706"/>
    </location>
</feature>
<dbReference type="InterPro" id="IPR006153">
    <property type="entry name" value="Cation/H_exchanger_TM"/>
</dbReference>
<feature type="transmembrane region" description="Helical" evidence="11">
    <location>
        <begin position="190"/>
        <end position="211"/>
    </location>
</feature>
<keyword evidence="5 11" id="KW-1133">Transmembrane helix</keyword>
<keyword evidence="15" id="KW-1185">Reference proteome</keyword>
<keyword evidence="7" id="KW-0406">Ion transport</keyword>
<feature type="transmembrane region" description="Helical" evidence="11">
    <location>
        <begin position="553"/>
        <end position="573"/>
    </location>
</feature>
<evidence type="ECO:0000256" key="7">
    <source>
        <dbReference type="ARBA" id="ARBA00023065"/>
    </source>
</evidence>
<dbReference type="Proteomes" id="UP001163105">
    <property type="component" value="Unassembled WGS sequence"/>
</dbReference>
<accession>A0AB34G0J2</accession>
<feature type="compositionally biased region" description="Polar residues" evidence="10">
    <location>
        <begin position="474"/>
        <end position="499"/>
    </location>
</feature>
<evidence type="ECO:0000256" key="4">
    <source>
        <dbReference type="ARBA" id="ARBA00022692"/>
    </source>
</evidence>
<keyword evidence="2" id="KW-0813">Transport</keyword>
<feature type="transmembrane region" description="Helical" evidence="11">
    <location>
        <begin position="127"/>
        <end position="154"/>
    </location>
</feature>
<keyword evidence="8 11" id="KW-0472">Membrane</keyword>
<dbReference type="Gene3D" id="1.20.1530.20">
    <property type="match status" value="1"/>
</dbReference>
<evidence type="ECO:0000256" key="10">
    <source>
        <dbReference type="SAM" id="MobiDB-lite"/>
    </source>
</evidence>
<feature type="compositionally biased region" description="Basic and acidic residues" evidence="10">
    <location>
        <begin position="435"/>
        <end position="455"/>
    </location>
</feature>
<dbReference type="PANTHER" id="PTHR43562">
    <property type="entry name" value="NAPA-TYPE SODIUM/HYDROGEN ANTIPORTER"/>
    <property type="match status" value="1"/>
</dbReference>
<name>A0AB34G0J2_9HYPO</name>
<feature type="transmembrane region" description="Helical" evidence="11">
    <location>
        <begin position="275"/>
        <end position="294"/>
    </location>
</feature>
<dbReference type="AlphaFoldDB" id="A0AB34G0J2"/>
<dbReference type="PANTHER" id="PTHR43562:SF3">
    <property type="entry name" value="SODIUM ION_PROTON EXCHANGER (EUROFUNG)"/>
    <property type="match status" value="1"/>
</dbReference>
<dbReference type="GO" id="GO:0006814">
    <property type="term" value="P:sodium ion transport"/>
    <property type="evidence" value="ECO:0007669"/>
    <property type="project" value="UniProtKB-KW"/>
</dbReference>
<keyword evidence="9" id="KW-0739">Sodium transport</keyword>
<evidence type="ECO:0000256" key="8">
    <source>
        <dbReference type="ARBA" id="ARBA00023136"/>
    </source>
</evidence>
<feature type="transmembrane region" description="Helical" evidence="11">
    <location>
        <begin position="384"/>
        <end position="415"/>
    </location>
</feature>
<dbReference type="EMBL" id="JAQHRD010000002">
    <property type="protein sequence ID" value="KAJ6444086.1"/>
    <property type="molecule type" value="Genomic_DNA"/>
</dbReference>
<reference evidence="14" key="1">
    <citation type="submission" date="2023-01" db="EMBL/GenBank/DDBJ databases">
        <title>The growth and conidiation of Purpureocillium lavendulum are regulated by nitrogen source and histone H3K14 acetylation.</title>
        <authorList>
            <person name="Tang P."/>
            <person name="Han J."/>
            <person name="Zhang C."/>
            <person name="Tang P."/>
            <person name="Qi F."/>
            <person name="Zhang K."/>
            <person name="Liang L."/>
        </authorList>
    </citation>
    <scope>NUCLEOTIDE SEQUENCE</scope>
    <source>
        <strain evidence="14">YMF1.00683</strain>
    </source>
</reference>
<proteinExistence type="predicted"/>
<sequence length="858" mass="92271">MSHVIMSQHATGSWPALAYHEPPIATILIQSSFILASNILNQIVNSLLYCGLIGQILIGVAYGTSGGAILSDDVEAAIVQLGYIGLILLVFEGKTATTRFPLQCDSRADIRDLGGLATDFRSLKANIFLSIGVAVTGIGMPIALSFVLGTLIGASNLECFAAGAALCSTSLGTTFTVLRSSGLSNSRLGVVLASAAMLDDVVGLVMVQVVANLGGPGASISATTVLRPVLVSLGFAAITPLVCFAVIKPTTVLLNNYRQRYTDGRVDKMLQTRRAALVFHTALLLVLVASSSYAGTSNLFAAYIAGAVISWWDAEVPHVQYPERQSQGDPAGSARPSNSSGYEVYAHYYDPVVQRLLQPFFFGSIGFSIPITRMFSGDALWKGVVYAILMCIAKLTCGLCLVRFPGVVPVIRAYIKKFKLEHQGRAHVRTPATELQERAETNATERRAQAPESEHQAGSSTTEEASAEDVSADGDSSMSEVRAPQTTPSVETRPTNLNASPHPLKPLSLYPAAIMGCAMVARGEIGFLISAIAESQGVFGGSNPDGGSDIFLVVTWAIVLCTILGPLGTGLLVRRVKGLERERNGRAGPHERRHTRLNMPKEKNYNPVQAQRKADKAKAIKKDRIQQQIDDLKAVTSKGGKLSSREEQVLEGLEKELKAVKKARDTLGDKAPTFNQRRDGDSRHGVLGKRRRGSEDASSDDDDVPEDVQKIPMPRDTPPPIPKDVLDVWFAKRRARRNAENAARQDNREEGDKDTDKTKREAPAPTEHKTVYEAKPVMRDLRQEAVSAFVPAAVQAKMMKGKGQGGLMEPEEADQLEREGYLKTTTGAGESPANEAPGPAQTSTSLSATVEEVEDEDE</sequence>
<gene>
    <name evidence="14" type="ORF">O9K51_02480</name>
</gene>
<evidence type="ECO:0000256" key="5">
    <source>
        <dbReference type="ARBA" id="ARBA00022989"/>
    </source>
</evidence>
<feature type="region of interest" description="Disordered" evidence="10">
    <location>
        <begin position="800"/>
        <end position="858"/>
    </location>
</feature>
<protein>
    <submittedName>
        <fullName evidence="14">Sodium/hydrogen exchanger family protein</fullName>
    </submittedName>
</protein>
<dbReference type="GO" id="GO:0006396">
    <property type="term" value="P:RNA processing"/>
    <property type="evidence" value="ECO:0007669"/>
    <property type="project" value="InterPro"/>
</dbReference>
<evidence type="ECO:0000313" key="15">
    <source>
        <dbReference type="Proteomes" id="UP001163105"/>
    </source>
</evidence>
<dbReference type="Pfam" id="PF09429">
    <property type="entry name" value="Wbp11"/>
    <property type="match status" value="1"/>
</dbReference>
<evidence type="ECO:0000256" key="1">
    <source>
        <dbReference type="ARBA" id="ARBA00004141"/>
    </source>
</evidence>
<feature type="transmembrane region" description="Helical" evidence="11">
    <location>
        <begin position="76"/>
        <end position="93"/>
    </location>
</feature>
<feature type="domain" description="Wbp11/ELF5/Saf1 N-terminal" evidence="13">
    <location>
        <begin position="623"/>
        <end position="662"/>
    </location>
</feature>
<evidence type="ECO:0000256" key="2">
    <source>
        <dbReference type="ARBA" id="ARBA00022448"/>
    </source>
</evidence>
<evidence type="ECO:0000259" key="13">
    <source>
        <dbReference type="Pfam" id="PF09429"/>
    </source>
</evidence>
<dbReference type="InterPro" id="IPR038770">
    <property type="entry name" value="Na+/solute_symporter_sf"/>
</dbReference>
<feature type="transmembrane region" description="Helical" evidence="11">
    <location>
        <begin position="160"/>
        <end position="178"/>
    </location>
</feature>
<comment type="subcellular location">
    <subcellularLocation>
        <location evidence="1">Membrane</location>
        <topology evidence="1">Multi-pass membrane protein</topology>
    </subcellularLocation>
</comment>
<dbReference type="Pfam" id="PF00999">
    <property type="entry name" value="Na_H_Exchanger"/>
    <property type="match status" value="1"/>
</dbReference>
<dbReference type="GO" id="GO:0015297">
    <property type="term" value="F:antiporter activity"/>
    <property type="evidence" value="ECO:0007669"/>
    <property type="project" value="UniProtKB-KW"/>
</dbReference>
<evidence type="ECO:0000256" key="9">
    <source>
        <dbReference type="ARBA" id="ARBA00023201"/>
    </source>
</evidence>
<feature type="transmembrane region" description="Helical" evidence="11">
    <location>
        <begin position="231"/>
        <end position="254"/>
    </location>
</feature>
<feature type="compositionally biased region" description="Basic and acidic residues" evidence="10">
    <location>
        <begin position="737"/>
        <end position="776"/>
    </location>
</feature>
<keyword evidence="6" id="KW-0915">Sodium</keyword>
<dbReference type="GO" id="GO:1902600">
    <property type="term" value="P:proton transmembrane transport"/>
    <property type="evidence" value="ECO:0007669"/>
    <property type="project" value="InterPro"/>
</dbReference>
<comment type="caution">
    <text evidence="14">The sequence shown here is derived from an EMBL/GenBank/DDBJ whole genome shotgun (WGS) entry which is preliminary data.</text>
</comment>
<feature type="region of interest" description="Disordered" evidence="10">
    <location>
        <begin position="736"/>
        <end position="776"/>
    </location>
</feature>
<keyword evidence="3" id="KW-0050">Antiport</keyword>
<feature type="region of interest" description="Disordered" evidence="10">
    <location>
        <begin position="663"/>
        <end position="724"/>
    </location>
</feature>
<evidence type="ECO:0000256" key="6">
    <source>
        <dbReference type="ARBA" id="ARBA00023053"/>
    </source>
</evidence>
<keyword evidence="4 11" id="KW-0812">Transmembrane</keyword>
<organism evidence="14 15">
    <name type="scientific">Purpureocillium lavendulum</name>
    <dbReference type="NCBI Taxonomy" id="1247861"/>
    <lineage>
        <taxon>Eukaryota</taxon>
        <taxon>Fungi</taxon>
        <taxon>Dikarya</taxon>
        <taxon>Ascomycota</taxon>
        <taxon>Pezizomycotina</taxon>
        <taxon>Sordariomycetes</taxon>
        <taxon>Hypocreomycetidae</taxon>
        <taxon>Hypocreales</taxon>
        <taxon>Ophiocordycipitaceae</taxon>
        <taxon>Purpureocillium</taxon>
    </lineage>
</organism>
<evidence type="ECO:0000256" key="11">
    <source>
        <dbReference type="SAM" id="Phobius"/>
    </source>
</evidence>
<dbReference type="GO" id="GO:0016020">
    <property type="term" value="C:membrane"/>
    <property type="evidence" value="ECO:0007669"/>
    <property type="project" value="UniProtKB-SubCell"/>
</dbReference>
<dbReference type="InterPro" id="IPR019007">
    <property type="entry name" value="Wbp11/ELF5/Saf1_N"/>
</dbReference>
<feature type="region of interest" description="Disordered" evidence="10">
    <location>
        <begin position="426"/>
        <end position="503"/>
    </location>
</feature>
<feature type="transmembrane region" description="Helical" evidence="11">
    <location>
        <begin position="47"/>
        <end position="70"/>
    </location>
</feature>
<evidence type="ECO:0000259" key="12">
    <source>
        <dbReference type="Pfam" id="PF00999"/>
    </source>
</evidence>